<dbReference type="EMBL" id="MU006781">
    <property type="protein sequence ID" value="KAF2642672.1"/>
    <property type="molecule type" value="Genomic_DNA"/>
</dbReference>
<gene>
    <name evidence="2" type="ORF">P280DRAFT_271528</name>
</gene>
<accession>A0A6A6S662</accession>
<feature type="compositionally biased region" description="Basic and acidic residues" evidence="1">
    <location>
        <begin position="237"/>
        <end position="248"/>
    </location>
</feature>
<name>A0A6A6S662_9PLEO</name>
<dbReference type="OrthoDB" id="3799196at2759"/>
<reference evidence="2" key="1">
    <citation type="journal article" date="2020" name="Stud. Mycol.">
        <title>101 Dothideomycetes genomes: a test case for predicting lifestyles and emergence of pathogens.</title>
        <authorList>
            <person name="Haridas S."/>
            <person name="Albert R."/>
            <person name="Binder M."/>
            <person name="Bloem J."/>
            <person name="Labutti K."/>
            <person name="Salamov A."/>
            <person name="Andreopoulos B."/>
            <person name="Baker S."/>
            <person name="Barry K."/>
            <person name="Bills G."/>
            <person name="Bluhm B."/>
            <person name="Cannon C."/>
            <person name="Castanera R."/>
            <person name="Culley D."/>
            <person name="Daum C."/>
            <person name="Ezra D."/>
            <person name="Gonzalez J."/>
            <person name="Henrissat B."/>
            <person name="Kuo A."/>
            <person name="Liang C."/>
            <person name="Lipzen A."/>
            <person name="Lutzoni F."/>
            <person name="Magnuson J."/>
            <person name="Mondo S."/>
            <person name="Nolan M."/>
            <person name="Ohm R."/>
            <person name="Pangilinan J."/>
            <person name="Park H.-J."/>
            <person name="Ramirez L."/>
            <person name="Alfaro M."/>
            <person name="Sun H."/>
            <person name="Tritt A."/>
            <person name="Yoshinaga Y."/>
            <person name="Zwiers L.-H."/>
            <person name="Turgeon B."/>
            <person name="Goodwin S."/>
            <person name="Spatafora J."/>
            <person name="Crous P."/>
            <person name="Grigoriev I."/>
        </authorList>
    </citation>
    <scope>NUCLEOTIDE SEQUENCE</scope>
    <source>
        <strain evidence="2">CBS 473.64</strain>
    </source>
</reference>
<protein>
    <submittedName>
        <fullName evidence="2">Uncharacterized protein</fullName>
    </submittedName>
</protein>
<feature type="region of interest" description="Disordered" evidence="1">
    <location>
        <begin position="211"/>
        <end position="261"/>
    </location>
</feature>
<dbReference type="AlphaFoldDB" id="A0A6A6S662"/>
<evidence type="ECO:0000256" key="1">
    <source>
        <dbReference type="SAM" id="MobiDB-lite"/>
    </source>
</evidence>
<keyword evidence="3" id="KW-1185">Reference proteome</keyword>
<sequence length="261" mass="31021">MRLTSILFRAIVLDSKVSEILTIINFTSKQWDIFKKVTDYTAKSRYFDPPTEIPRTWIKIEAPEREAITSEVRQSLKENGITRLPEPEDLLRWRMNRVLKNMRRTRKAIEAREKYILEHKATRLDSDVHISAHMNTIYRFIRVHINAYAQEHPNHTWTEIPEQTRHAIFIGVNKQLLEAGIPPVKRDLMEHRMEMALMYWKVRNNREVEFETEGVQKDTDAKKRGRMKNTTEDSDDDAVHKKTGERQRERKKKIVKGVEMV</sequence>
<evidence type="ECO:0000313" key="2">
    <source>
        <dbReference type="EMBL" id="KAF2642672.1"/>
    </source>
</evidence>
<dbReference type="Proteomes" id="UP000799753">
    <property type="component" value="Unassembled WGS sequence"/>
</dbReference>
<feature type="compositionally biased region" description="Basic and acidic residues" evidence="1">
    <location>
        <begin position="211"/>
        <end position="222"/>
    </location>
</feature>
<proteinExistence type="predicted"/>
<evidence type="ECO:0000313" key="3">
    <source>
        <dbReference type="Proteomes" id="UP000799753"/>
    </source>
</evidence>
<organism evidence="2 3">
    <name type="scientific">Massarina eburnea CBS 473.64</name>
    <dbReference type="NCBI Taxonomy" id="1395130"/>
    <lineage>
        <taxon>Eukaryota</taxon>
        <taxon>Fungi</taxon>
        <taxon>Dikarya</taxon>
        <taxon>Ascomycota</taxon>
        <taxon>Pezizomycotina</taxon>
        <taxon>Dothideomycetes</taxon>
        <taxon>Pleosporomycetidae</taxon>
        <taxon>Pleosporales</taxon>
        <taxon>Massarineae</taxon>
        <taxon>Massarinaceae</taxon>
        <taxon>Massarina</taxon>
    </lineage>
</organism>